<dbReference type="Gramene" id="Pp3c11_13350V3.4">
    <property type="protein sequence ID" value="Pp3c11_13350V3.4"/>
    <property type="gene ID" value="Pp3c11_13350"/>
</dbReference>
<feature type="compositionally biased region" description="Polar residues" evidence="10">
    <location>
        <begin position="820"/>
        <end position="833"/>
    </location>
</feature>
<keyword evidence="8" id="KW-0325">Glycoprotein</keyword>
<dbReference type="EnsemblPlants" id="Pp3c11_13350V3.3">
    <property type="protein sequence ID" value="Pp3c11_13350V3.3"/>
    <property type="gene ID" value="Pp3c11_13350"/>
</dbReference>
<dbReference type="AlphaFoldDB" id="A0A2K1JUK0"/>
<gene>
    <name evidence="14" type="primary">LOC112288286</name>
    <name evidence="13" type="ORF">PHYPA_014982</name>
</gene>
<evidence type="ECO:0000256" key="8">
    <source>
        <dbReference type="ARBA" id="ARBA00023180"/>
    </source>
</evidence>
<feature type="transmembrane region" description="Helical" evidence="11">
    <location>
        <begin position="425"/>
        <end position="447"/>
    </location>
</feature>
<keyword evidence="11" id="KW-1133">Transmembrane helix</keyword>
<keyword evidence="2" id="KW-0808">Transferase</keyword>
<dbReference type="PANTHER" id="PTHR48006:SF51">
    <property type="entry name" value="PROTEIN KINASE DOMAIN-CONTAINING PROTEIN"/>
    <property type="match status" value="1"/>
</dbReference>
<dbReference type="Gramene" id="Pp3c11_13350V3.3">
    <property type="protein sequence ID" value="Pp3c11_13350V3.3"/>
    <property type="gene ID" value="Pp3c11_13350"/>
</dbReference>
<sequence length="856" mass="95073">MDAYTPLLRRRKTTFSSSLQFLFLLPYFFFCSPSYGTLEQGVALQELKNSGWITVKYQSWLVNTDPCVEVWAGVDCDTQGNVITLNLTHAGLNGPIPEAMGRLTTLVQLDMGNNKVCKNCSAWNKVTGDLAPLTNLVNLESLILTSNEVATSKFPAAIFHLKKLKNLRVDNTMIGGEFPVRLAELSNLQYLYLGNNTFTGTLPGRILGTMMSLKEFSIWGNYLTGIIPSELASLANLTYLNLSKNNLFGGLPPELGKLTKLQKIFLYKNKLTGPVPEMWRGMVSISDLQLNANNLFGSFPSWLLQKPYLSMLQLSNNQIRGTINASVLNIIAPSFKNLQLQCNYLEGTKPRVQNDSDIIANLDNNCWDNESASDSACVRALNCLNFQLYTRNGRCPDCPSGQIMVDTTTCICYGVMTSSVKKLPIGAVIGPVVGVALLILLASYLWWRAAKRKTAKRELALLSHSHPDYFQTEECSMRFGSMQSWEIPRGVHHFSIEDLIKATDGFDKSHEIGEGGFGKVFVGNFADGRMLAIKRAGPTRCSSKESGHGQFRNEVLLLSRLHHKNLVRLNGFCDDGDQQILVYEYMKLGNLHRHLHGNKGKCATLDWYKRLEIAVNVAQGLEYLHSFADPPVIHRDVKPSNILLDENLVAKVADFGISKESPEIDTHVSTGPAGTLGYFDPQYFLRRQLTTASDVYSFGVVLLELMTGRRAIEMNCPDDEESNLIEWTKKKREADQGIESVVDPKLEGNYPRELFETLVDLGLKCSSFNRVVRPTMKVVVSILEPLLQAAEKPPQTISVQSLQSWPSQPLLPSPTSHSSTAGDTISTAGSDASSIRMDGLEASPRIEMTQTVLYPR</sequence>
<dbReference type="GO" id="GO:0005524">
    <property type="term" value="F:ATP binding"/>
    <property type="evidence" value="ECO:0007669"/>
    <property type="project" value="UniProtKB-UniRule"/>
</dbReference>
<evidence type="ECO:0000256" key="11">
    <source>
        <dbReference type="SAM" id="Phobius"/>
    </source>
</evidence>
<keyword evidence="11" id="KW-0812">Transmembrane</keyword>
<dbReference type="Pfam" id="PF00069">
    <property type="entry name" value="Pkinase"/>
    <property type="match status" value="1"/>
</dbReference>
<evidence type="ECO:0000256" key="3">
    <source>
        <dbReference type="ARBA" id="ARBA00022729"/>
    </source>
</evidence>
<evidence type="ECO:0000256" key="5">
    <source>
        <dbReference type="ARBA" id="ARBA00022741"/>
    </source>
</evidence>
<feature type="compositionally biased region" description="Low complexity" evidence="10">
    <location>
        <begin position="798"/>
        <end position="819"/>
    </location>
</feature>
<evidence type="ECO:0000313" key="14">
    <source>
        <dbReference type="EnsemblPlants" id="Pp3c11_13350V3.1"/>
    </source>
</evidence>
<dbReference type="RefSeq" id="XP_024388090.1">
    <property type="nucleotide sequence ID" value="XM_024532322.2"/>
</dbReference>
<accession>A0A2K1JUK0</accession>
<reference evidence="13 15" key="1">
    <citation type="journal article" date="2008" name="Science">
        <title>The Physcomitrella genome reveals evolutionary insights into the conquest of land by plants.</title>
        <authorList>
            <person name="Rensing S."/>
            <person name="Lang D."/>
            <person name="Zimmer A."/>
            <person name="Terry A."/>
            <person name="Salamov A."/>
            <person name="Shapiro H."/>
            <person name="Nishiyama T."/>
            <person name="Perroud P.-F."/>
            <person name="Lindquist E."/>
            <person name="Kamisugi Y."/>
            <person name="Tanahashi T."/>
            <person name="Sakakibara K."/>
            <person name="Fujita T."/>
            <person name="Oishi K."/>
            <person name="Shin-I T."/>
            <person name="Kuroki Y."/>
            <person name="Toyoda A."/>
            <person name="Suzuki Y."/>
            <person name="Hashimoto A."/>
            <person name="Yamaguchi K."/>
            <person name="Sugano A."/>
            <person name="Kohara Y."/>
            <person name="Fujiyama A."/>
            <person name="Anterola A."/>
            <person name="Aoki S."/>
            <person name="Ashton N."/>
            <person name="Barbazuk W.B."/>
            <person name="Barker E."/>
            <person name="Bennetzen J."/>
            <person name="Bezanilla M."/>
            <person name="Blankenship R."/>
            <person name="Cho S.H."/>
            <person name="Dutcher S."/>
            <person name="Estelle M."/>
            <person name="Fawcett J.A."/>
            <person name="Gundlach H."/>
            <person name="Hanada K."/>
            <person name="Heyl A."/>
            <person name="Hicks K.A."/>
            <person name="Hugh J."/>
            <person name="Lohr M."/>
            <person name="Mayer K."/>
            <person name="Melkozernov A."/>
            <person name="Murata T."/>
            <person name="Nelson D."/>
            <person name="Pils B."/>
            <person name="Prigge M."/>
            <person name="Reiss B."/>
            <person name="Renner T."/>
            <person name="Rombauts S."/>
            <person name="Rushton P."/>
            <person name="Sanderfoot A."/>
            <person name="Schween G."/>
            <person name="Shiu S.-H."/>
            <person name="Stueber K."/>
            <person name="Theodoulou F.L."/>
            <person name="Tu H."/>
            <person name="Van de Peer Y."/>
            <person name="Verrier P.J."/>
            <person name="Waters E."/>
            <person name="Wood A."/>
            <person name="Yang L."/>
            <person name="Cove D."/>
            <person name="Cuming A."/>
            <person name="Hasebe M."/>
            <person name="Lucas S."/>
            <person name="Mishler D.B."/>
            <person name="Reski R."/>
            <person name="Grigoriev I."/>
            <person name="Quatrano R.S."/>
            <person name="Boore J.L."/>
        </authorList>
    </citation>
    <scope>NUCLEOTIDE SEQUENCE [LARGE SCALE GENOMIC DNA]</scope>
    <source>
        <strain evidence="14 15">cv. Gransden 2004</strain>
    </source>
</reference>
<keyword evidence="1" id="KW-0433">Leucine-rich repeat</keyword>
<evidence type="ECO:0000256" key="9">
    <source>
        <dbReference type="PROSITE-ProRule" id="PRU10141"/>
    </source>
</evidence>
<feature type="region of interest" description="Disordered" evidence="10">
    <location>
        <begin position="798"/>
        <end position="841"/>
    </location>
</feature>
<evidence type="ECO:0000256" key="1">
    <source>
        <dbReference type="ARBA" id="ARBA00022614"/>
    </source>
</evidence>
<organism evidence="13">
    <name type="scientific">Physcomitrium patens</name>
    <name type="common">Spreading-leaved earth moss</name>
    <name type="synonym">Physcomitrella patens</name>
    <dbReference type="NCBI Taxonomy" id="3218"/>
    <lineage>
        <taxon>Eukaryota</taxon>
        <taxon>Viridiplantae</taxon>
        <taxon>Streptophyta</taxon>
        <taxon>Embryophyta</taxon>
        <taxon>Bryophyta</taxon>
        <taxon>Bryophytina</taxon>
        <taxon>Bryopsida</taxon>
        <taxon>Funariidae</taxon>
        <taxon>Funariales</taxon>
        <taxon>Funariaceae</taxon>
        <taxon>Physcomitrium</taxon>
    </lineage>
</organism>
<dbReference type="Gene3D" id="3.30.200.20">
    <property type="entry name" value="Phosphorylase Kinase, domain 1"/>
    <property type="match status" value="1"/>
</dbReference>
<dbReference type="Proteomes" id="UP000006727">
    <property type="component" value="Chromosome 11"/>
</dbReference>
<dbReference type="Gramene" id="Pp3c11_13350V3.1">
    <property type="protein sequence ID" value="Pp3c11_13350V3.1"/>
    <property type="gene ID" value="Pp3c11_13350"/>
</dbReference>
<dbReference type="EnsemblPlants" id="Pp3c11_13350V3.4">
    <property type="protein sequence ID" value="Pp3c11_13350V3.4"/>
    <property type="gene ID" value="Pp3c11_13350"/>
</dbReference>
<dbReference type="GeneID" id="112288286"/>
<keyword evidence="7 9" id="KW-0067">ATP-binding</keyword>
<keyword evidence="11" id="KW-0472">Membrane</keyword>
<feature type="domain" description="Protein kinase" evidence="12">
    <location>
        <begin position="506"/>
        <end position="787"/>
    </location>
</feature>
<dbReference type="PROSITE" id="PS00107">
    <property type="entry name" value="PROTEIN_KINASE_ATP"/>
    <property type="match status" value="1"/>
</dbReference>
<dbReference type="Pfam" id="PF23598">
    <property type="entry name" value="LRR_14"/>
    <property type="match status" value="1"/>
</dbReference>
<dbReference type="InterPro" id="IPR055414">
    <property type="entry name" value="LRR_R13L4/SHOC2-like"/>
</dbReference>
<dbReference type="Gene3D" id="1.10.510.10">
    <property type="entry name" value="Transferase(Phosphotransferase) domain 1"/>
    <property type="match status" value="1"/>
</dbReference>
<reference evidence="13 15" key="2">
    <citation type="journal article" date="2018" name="Plant J.">
        <title>The Physcomitrella patens chromosome-scale assembly reveals moss genome structure and evolution.</title>
        <authorList>
            <person name="Lang D."/>
            <person name="Ullrich K.K."/>
            <person name="Murat F."/>
            <person name="Fuchs J."/>
            <person name="Jenkins J."/>
            <person name="Haas F.B."/>
            <person name="Piednoel M."/>
            <person name="Gundlach H."/>
            <person name="Van Bel M."/>
            <person name="Meyberg R."/>
            <person name="Vives C."/>
            <person name="Morata J."/>
            <person name="Symeonidi A."/>
            <person name="Hiss M."/>
            <person name="Muchero W."/>
            <person name="Kamisugi Y."/>
            <person name="Saleh O."/>
            <person name="Blanc G."/>
            <person name="Decker E.L."/>
            <person name="van Gessel N."/>
            <person name="Grimwood J."/>
            <person name="Hayes R.D."/>
            <person name="Graham S.W."/>
            <person name="Gunter L.E."/>
            <person name="McDaniel S.F."/>
            <person name="Hoernstein S.N.W."/>
            <person name="Larsson A."/>
            <person name="Li F.W."/>
            <person name="Perroud P.F."/>
            <person name="Phillips J."/>
            <person name="Ranjan P."/>
            <person name="Rokshar D.S."/>
            <person name="Rothfels C.J."/>
            <person name="Schneider L."/>
            <person name="Shu S."/>
            <person name="Stevenson D.W."/>
            <person name="Thummler F."/>
            <person name="Tillich M."/>
            <person name="Villarreal Aguilar J.C."/>
            <person name="Widiez T."/>
            <person name="Wong G.K."/>
            <person name="Wymore A."/>
            <person name="Zhang Y."/>
            <person name="Zimmer A.D."/>
            <person name="Quatrano R.S."/>
            <person name="Mayer K.F.X."/>
            <person name="Goodstein D."/>
            <person name="Casacuberta J.M."/>
            <person name="Vandepoele K."/>
            <person name="Reski R."/>
            <person name="Cuming A.C."/>
            <person name="Tuskan G.A."/>
            <person name="Maumus F."/>
            <person name="Salse J."/>
            <person name="Schmutz J."/>
            <person name="Rensing S.A."/>
        </authorList>
    </citation>
    <scope>NUCLEOTIDE SEQUENCE [LARGE SCALE GENOMIC DNA]</scope>
    <source>
        <strain evidence="14 15">cv. Gransden 2004</strain>
    </source>
</reference>
<dbReference type="PANTHER" id="PTHR48006">
    <property type="entry name" value="LEUCINE-RICH REPEAT-CONTAINING PROTEIN DDB_G0281931-RELATED"/>
    <property type="match status" value="1"/>
</dbReference>
<keyword evidence="6" id="KW-0418">Kinase</keyword>
<dbReference type="FunFam" id="1.10.510.10:FF:001248">
    <property type="entry name" value="Predicted protein"/>
    <property type="match status" value="1"/>
</dbReference>
<dbReference type="SMART" id="SM00369">
    <property type="entry name" value="LRR_TYP"/>
    <property type="match status" value="3"/>
</dbReference>
<dbReference type="SMART" id="SM00220">
    <property type="entry name" value="S_TKc"/>
    <property type="match status" value="1"/>
</dbReference>
<dbReference type="InterPro" id="IPR011009">
    <property type="entry name" value="Kinase-like_dom_sf"/>
</dbReference>
<keyword evidence="15" id="KW-1185">Reference proteome</keyword>
<dbReference type="EMBL" id="ABEU02000011">
    <property type="protein sequence ID" value="PNR45211.1"/>
    <property type="molecule type" value="Genomic_DNA"/>
</dbReference>
<dbReference type="EnsemblPlants" id="Pp3c11_13350V3.1">
    <property type="protein sequence ID" value="Pp3c11_13350V3.1"/>
    <property type="gene ID" value="Pp3c11_13350"/>
</dbReference>
<evidence type="ECO:0000313" key="13">
    <source>
        <dbReference type="EMBL" id="PNR45211.1"/>
    </source>
</evidence>
<dbReference type="GO" id="GO:0004672">
    <property type="term" value="F:protein kinase activity"/>
    <property type="evidence" value="ECO:0007669"/>
    <property type="project" value="InterPro"/>
</dbReference>
<proteinExistence type="predicted"/>
<dbReference type="FunFam" id="3.80.10.10:FF:000041">
    <property type="entry name" value="LRR receptor-like serine/threonine-protein kinase ERECTA"/>
    <property type="match status" value="1"/>
</dbReference>
<dbReference type="OrthoDB" id="1922778at2759"/>
<evidence type="ECO:0000259" key="12">
    <source>
        <dbReference type="PROSITE" id="PS50011"/>
    </source>
</evidence>
<dbReference type="InterPro" id="IPR032675">
    <property type="entry name" value="LRR_dom_sf"/>
</dbReference>
<dbReference type="InterPro" id="IPR008271">
    <property type="entry name" value="Ser/Thr_kinase_AS"/>
</dbReference>
<name>A0A2K1JUK0_PHYPA</name>
<dbReference type="InterPro" id="IPR003591">
    <property type="entry name" value="Leu-rich_rpt_typical-subtyp"/>
</dbReference>
<reference evidence="14" key="3">
    <citation type="submission" date="2020-12" db="UniProtKB">
        <authorList>
            <consortium name="EnsemblPlants"/>
        </authorList>
    </citation>
    <scope>IDENTIFICATION</scope>
</reference>
<protein>
    <recommendedName>
        <fullName evidence="12">Protein kinase domain-containing protein</fullName>
    </recommendedName>
</protein>
<evidence type="ECO:0000313" key="15">
    <source>
        <dbReference type="Proteomes" id="UP000006727"/>
    </source>
</evidence>
<dbReference type="CDD" id="cd14066">
    <property type="entry name" value="STKc_IRAK"/>
    <property type="match status" value="1"/>
</dbReference>
<dbReference type="KEGG" id="ppp:112288286"/>
<keyword evidence="4" id="KW-0677">Repeat</keyword>
<dbReference type="SUPFAM" id="SSF56112">
    <property type="entry name" value="Protein kinase-like (PK-like)"/>
    <property type="match status" value="1"/>
</dbReference>
<dbReference type="InterPro" id="IPR017441">
    <property type="entry name" value="Protein_kinase_ATP_BS"/>
</dbReference>
<evidence type="ECO:0000256" key="2">
    <source>
        <dbReference type="ARBA" id="ARBA00022679"/>
    </source>
</evidence>
<evidence type="ECO:0000256" key="4">
    <source>
        <dbReference type="ARBA" id="ARBA00022737"/>
    </source>
</evidence>
<dbReference type="PROSITE" id="PS50011">
    <property type="entry name" value="PROTEIN_KINASE_DOM"/>
    <property type="match status" value="1"/>
</dbReference>
<dbReference type="PROSITE" id="PS00108">
    <property type="entry name" value="PROTEIN_KINASE_ST"/>
    <property type="match status" value="1"/>
</dbReference>
<keyword evidence="3" id="KW-0732">Signal</keyword>
<evidence type="ECO:0000256" key="10">
    <source>
        <dbReference type="SAM" id="MobiDB-lite"/>
    </source>
</evidence>
<dbReference type="Gene3D" id="3.80.10.10">
    <property type="entry name" value="Ribonuclease Inhibitor"/>
    <property type="match status" value="1"/>
</dbReference>
<evidence type="ECO:0000256" key="7">
    <source>
        <dbReference type="ARBA" id="ARBA00022840"/>
    </source>
</evidence>
<dbReference type="InterPro" id="IPR051824">
    <property type="entry name" value="LRR_Rcpt-Like_S/T_Kinase"/>
</dbReference>
<evidence type="ECO:0000256" key="6">
    <source>
        <dbReference type="ARBA" id="ARBA00022777"/>
    </source>
</evidence>
<dbReference type="SUPFAM" id="SSF52058">
    <property type="entry name" value="L domain-like"/>
    <property type="match status" value="1"/>
</dbReference>
<keyword evidence="5 9" id="KW-0547">Nucleotide-binding</keyword>
<dbReference type="InterPro" id="IPR000719">
    <property type="entry name" value="Prot_kinase_dom"/>
</dbReference>
<dbReference type="FunFam" id="3.30.200.20:FF:000964">
    <property type="entry name" value="Predicted protein"/>
    <property type="match status" value="1"/>
</dbReference>
<feature type="binding site" evidence="9">
    <location>
        <position position="534"/>
    </location>
    <ligand>
        <name>ATP</name>
        <dbReference type="ChEBI" id="CHEBI:30616"/>
    </ligand>
</feature>